<evidence type="ECO:0000256" key="1">
    <source>
        <dbReference type="ARBA" id="ARBA00023015"/>
    </source>
</evidence>
<dbReference type="InterPro" id="IPR050204">
    <property type="entry name" value="AraC_XylS_family_regulators"/>
</dbReference>
<dbReference type="Pfam" id="PF12852">
    <property type="entry name" value="Cupin_6"/>
    <property type="match status" value="1"/>
</dbReference>
<evidence type="ECO:0000313" key="5">
    <source>
        <dbReference type="EMBL" id="MCP2268843.1"/>
    </source>
</evidence>
<dbReference type="SUPFAM" id="SSF46689">
    <property type="entry name" value="Homeodomain-like"/>
    <property type="match status" value="2"/>
</dbReference>
<gene>
    <name evidence="5" type="ORF">LV75_001330</name>
</gene>
<dbReference type="PRINTS" id="PR00032">
    <property type="entry name" value="HTHARAC"/>
</dbReference>
<protein>
    <submittedName>
        <fullName evidence="5">AraC-type DNA-binding protein</fullName>
    </submittedName>
</protein>
<dbReference type="PROSITE" id="PS01124">
    <property type="entry name" value="HTH_ARAC_FAMILY_2"/>
    <property type="match status" value="1"/>
</dbReference>
<keyword evidence="3" id="KW-0804">Transcription</keyword>
<dbReference type="EMBL" id="JAMTCO010000003">
    <property type="protein sequence ID" value="MCP2268843.1"/>
    <property type="molecule type" value="Genomic_DNA"/>
</dbReference>
<dbReference type="InterPro" id="IPR020449">
    <property type="entry name" value="Tscrpt_reg_AraC-type_HTH"/>
</dbReference>
<evidence type="ECO:0000313" key="6">
    <source>
        <dbReference type="Proteomes" id="UP001205185"/>
    </source>
</evidence>
<dbReference type="RefSeq" id="WP_253885784.1">
    <property type="nucleotide sequence ID" value="NZ_BAAAVB010000001.1"/>
</dbReference>
<keyword evidence="2 5" id="KW-0238">DNA-binding</keyword>
<dbReference type="PANTHER" id="PTHR46796">
    <property type="entry name" value="HTH-TYPE TRANSCRIPTIONAL ACTIVATOR RHAS-RELATED"/>
    <property type="match status" value="1"/>
</dbReference>
<accession>A0ABT1I889</accession>
<feature type="domain" description="HTH araC/xylS-type" evidence="4">
    <location>
        <begin position="157"/>
        <end position="255"/>
    </location>
</feature>
<dbReference type="PANTHER" id="PTHR46796:SF13">
    <property type="entry name" value="HTH-TYPE TRANSCRIPTIONAL ACTIVATOR RHAS"/>
    <property type="match status" value="1"/>
</dbReference>
<dbReference type="Proteomes" id="UP001205185">
    <property type="component" value="Unassembled WGS sequence"/>
</dbReference>
<name>A0ABT1I889_9PSEU</name>
<sequence>MDPFDELLRGVRASGADLRRVELSGTRRLGAEGSLVLCAPLRGSVTAAGRAVPVGETLVAREPVTVVGDAVLFVGTYQVRGKVGRRLLGVLPSVLVVPDGAGCESIRGFVDAQTSGGAQVAQDRLLDWLVVCTLRGWFDTEAAGTGWLHAMGDDTVGPVLRAMHREPERSWTLATLADQAGVSRTTLATRFAKLVGEPPLTYLTDWRMTLAADLLTESAATVAAVARQVGYADAFGFSAAFKRFHGTSPSEYRATCDPTAECVDQVCS</sequence>
<reference evidence="5 6" key="1">
    <citation type="submission" date="2022-06" db="EMBL/GenBank/DDBJ databases">
        <title>Genomic Encyclopedia of Archaeal and Bacterial Type Strains, Phase II (KMG-II): from individual species to whole genera.</title>
        <authorList>
            <person name="Goeker M."/>
        </authorList>
    </citation>
    <scope>NUCLEOTIDE SEQUENCE [LARGE SCALE GENOMIC DNA]</scope>
    <source>
        <strain evidence="5 6">DSM 44255</strain>
    </source>
</reference>
<organism evidence="5 6">
    <name type="scientific">Actinokineospora diospyrosa</name>
    <dbReference type="NCBI Taxonomy" id="103728"/>
    <lineage>
        <taxon>Bacteria</taxon>
        <taxon>Bacillati</taxon>
        <taxon>Actinomycetota</taxon>
        <taxon>Actinomycetes</taxon>
        <taxon>Pseudonocardiales</taxon>
        <taxon>Pseudonocardiaceae</taxon>
        <taxon>Actinokineospora</taxon>
    </lineage>
</organism>
<evidence type="ECO:0000256" key="3">
    <source>
        <dbReference type="ARBA" id="ARBA00023163"/>
    </source>
</evidence>
<keyword evidence="6" id="KW-1185">Reference proteome</keyword>
<evidence type="ECO:0000256" key="2">
    <source>
        <dbReference type="ARBA" id="ARBA00023125"/>
    </source>
</evidence>
<proteinExistence type="predicted"/>
<dbReference type="InterPro" id="IPR018060">
    <property type="entry name" value="HTH_AraC"/>
</dbReference>
<dbReference type="GO" id="GO:0003677">
    <property type="term" value="F:DNA binding"/>
    <property type="evidence" value="ECO:0007669"/>
    <property type="project" value="UniProtKB-KW"/>
</dbReference>
<dbReference type="PROSITE" id="PS00041">
    <property type="entry name" value="HTH_ARAC_FAMILY_1"/>
    <property type="match status" value="1"/>
</dbReference>
<dbReference type="Pfam" id="PF12833">
    <property type="entry name" value="HTH_18"/>
    <property type="match status" value="1"/>
</dbReference>
<evidence type="ECO:0000259" key="4">
    <source>
        <dbReference type="PROSITE" id="PS01124"/>
    </source>
</evidence>
<dbReference type="InterPro" id="IPR032783">
    <property type="entry name" value="AraC_lig"/>
</dbReference>
<dbReference type="SMART" id="SM00342">
    <property type="entry name" value="HTH_ARAC"/>
    <property type="match status" value="1"/>
</dbReference>
<comment type="caution">
    <text evidence="5">The sequence shown here is derived from an EMBL/GenBank/DDBJ whole genome shotgun (WGS) entry which is preliminary data.</text>
</comment>
<keyword evidence="1" id="KW-0805">Transcription regulation</keyword>
<dbReference type="InterPro" id="IPR009057">
    <property type="entry name" value="Homeodomain-like_sf"/>
</dbReference>
<dbReference type="Gene3D" id="1.10.10.60">
    <property type="entry name" value="Homeodomain-like"/>
    <property type="match status" value="2"/>
</dbReference>
<dbReference type="InterPro" id="IPR018062">
    <property type="entry name" value="HTH_AraC-typ_CS"/>
</dbReference>